<dbReference type="Proteomes" id="UP000013785">
    <property type="component" value="Unassembled WGS sequence"/>
</dbReference>
<reference evidence="4 5" key="1">
    <citation type="submission" date="2013-02" db="EMBL/GenBank/DDBJ databases">
        <title>The Genome Sequence of Enterococcus phoeniculicola BAA-412.</title>
        <authorList>
            <consortium name="The Broad Institute Genome Sequencing Platform"/>
            <consortium name="The Broad Institute Genome Sequencing Center for Infectious Disease"/>
            <person name="Earl A.M."/>
            <person name="Gilmore M.S."/>
            <person name="Lebreton F."/>
            <person name="Walker B."/>
            <person name="Young S.K."/>
            <person name="Zeng Q."/>
            <person name="Gargeya S."/>
            <person name="Fitzgerald M."/>
            <person name="Haas B."/>
            <person name="Abouelleil A."/>
            <person name="Alvarado L."/>
            <person name="Arachchi H.M."/>
            <person name="Berlin A.M."/>
            <person name="Chapman S.B."/>
            <person name="Dewar J."/>
            <person name="Goldberg J."/>
            <person name="Griggs A."/>
            <person name="Gujja S."/>
            <person name="Hansen M."/>
            <person name="Howarth C."/>
            <person name="Imamovic A."/>
            <person name="Larimer J."/>
            <person name="McCowan C."/>
            <person name="Murphy C."/>
            <person name="Neiman D."/>
            <person name="Pearson M."/>
            <person name="Priest M."/>
            <person name="Roberts A."/>
            <person name="Saif S."/>
            <person name="Shea T."/>
            <person name="Sisk P."/>
            <person name="Sykes S."/>
            <person name="Wortman J."/>
            <person name="Nusbaum C."/>
            <person name="Birren B."/>
        </authorList>
    </citation>
    <scope>NUCLEOTIDE SEQUENCE [LARGE SCALE GENOMIC DNA]</scope>
    <source>
        <strain evidence="4 5">ATCC BAA-412</strain>
    </source>
</reference>
<evidence type="ECO:0000313" key="4">
    <source>
        <dbReference type="EMBL" id="EOL44691.1"/>
    </source>
</evidence>
<proteinExistence type="predicted"/>
<keyword evidence="5" id="KW-1185">Reference proteome</keyword>
<dbReference type="InterPro" id="IPR032542">
    <property type="entry name" value="DUF4947"/>
</dbReference>
<evidence type="ECO:0000313" key="5">
    <source>
        <dbReference type="Proteomes" id="UP000013785"/>
    </source>
</evidence>
<protein>
    <recommendedName>
        <fullName evidence="6">J domain-containing protein</fullName>
    </recommendedName>
</protein>
<dbReference type="HOGENOM" id="CLU_447418_0_0_9"/>
<feature type="transmembrane region" description="Helical" evidence="3">
    <location>
        <begin position="398"/>
        <end position="417"/>
    </location>
</feature>
<dbReference type="PATRIC" id="fig|1158610.3.peg.1493"/>
<evidence type="ECO:0008006" key="6">
    <source>
        <dbReference type="Google" id="ProtNLM"/>
    </source>
</evidence>
<sequence length="610" mass="71314">MAMNCWEILGIEPTNDIKAIKRAYAKQLKQINMDTEIERFQQLKEALDLAKHFAKFITEEDESTLDGFLEEADEVNSQQPEPVQSTFDEGLKEILGDTYTSIFDETIQPTDFSEKEVEETVSVESFEEALTKFYNERRFFDDVDGWRAFLRPFMNLDIESFTQIQWTLERFLRENYYLMGNNVRNYFAELCQIDTSAPENTELFDPPALDFSFSEEIPFHQRLDYFIKRNQLYTQLLDGQSGKNLRGVLSACQQIYKEDSDLALLESFLLLLEDFRLNDAKKRERLLDLQSFSTNSIQWTFLTSYMDFMTAYRKGEPDPLEPASFYQMEQQGIPKKIYWLLAGNYAYLTKNKRQTVMFWYGLQEESPELFTKKEIQYTQRGVWSKPKKKKSFIQEWRTLVYGFLIVLAIFLIGKYIVDTPTKKPETFTYTYDSLNLEDFDFKDLKIPSVLQSNESSEEETTSSEEKKVDFEKNMTLFAVDPNDKEPVSYESYETGGFSATVPDYSHYNEQDVQKILGKPDKVVTNAEELNDLLKEKELELILEEMNSGKLTEEQARAFYAQAIDYSIVSGGDMRALLYSGEKPNVYIYNGKVGYITPKTKYVQFYGKIEE</sequence>
<keyword evidence="3" id="KW-0472">Membrane</keyword>
<dbReference type="EMBL" id="AJAT01000013">
    <property type="protein sequence ID" value="EOL44691.1"/>
    <property type="molecule type" value="Genomic_DNA"/>
</dbReference>
<evidence type="ECO:0000256" key="2">
    <source>
        <dbReference type="ARBA" id="ARBA00023016"/>
    </source>
</evidence>
<keyword evidence="1" id="KW-0235">DNA replication</keyword>
<keyword evidence="3" id="KW-1133">Transmembrane helix</keyword>
<gene>
    <name evidence="4" type="ORF">UC3_01508</name>
</gene>
<organism evidence="4 5">
    <name type="scientific">Enterococcus phoeniculicola ATCC BAA-412</name>
    <dbReference type="NCBI Taxonomy" id="1158610"/>
    <lineage>
        <taxon>Bacteria</taxon>
        <taxon>Bacillati</taxon>
        <taxon>Bacillota</taxon>
        <taxon>Bacilli</taxon>
        <taxon>Lactobacillales</taxon>
        <taxon>Enterococcaceae</taxon>
        <taxon>Enterococcus</taxon>
    </lineage>
</organism>
<evidence type="ECO:0000256" key="1">
    <source>
        <dbReference type="ARBA" id="ARBA00022705"/>
    </source>
</evidence>
<dbReference type="Pfam" id="PF16305">
    <property type="entry name" value="DUF4947"/>
    <property type="match status" value="1"/>
</dbReference>
<dbReference type="AlphaFoldDB" id="R3W9V9"/>
<dbReference type="eggNOG" id="COG2214">
    <property type="taxonomic scope" value="Bacteria"/>
</dbReference>
<comment type="caution">
    <text evidence="4">The sequence shown here is derived from an EMBL/GenBank/DDBJ whole genome shotgun (WGS) entry which is preliminary data.</text>
</comment>
<accession>R3W9V9</accession>
<name>R3W9V9_9ENTE</name>
<keyword evidence="2" id="KW-0346">Stress response</keyword>
<dbReference type="SUPFAM" id="SSF46565">
    <property type="entry name" value="Chaperone J-domain"/>
    <property type="match status" value="1"/>
</dbReference>
<dbReference type="InterPro" id="IPR036869">
    <property type="entry name" value="J_dom_sf"/>
</dbReference>
<keyword evidence="3" id="KW-0812">Transmembrane</keyword>
<dbReference type="GO" id="GO:0006260">
    <property type="term" value="P:DNA replication"/>
    <property type="evidence" value="ECO:0007669"/>
    <property type="project" value="UniProtKB-KW"/>
</dbReference>
<evidence type="ECO:0000256" key="3">
    <source>
        <dbReference type="SAM" id="Phobius"/>
    </source>
</evidence>